<evidence type="ECO:0000259" key="1">
    <source>
        <dbReference type="Pfam" id="PF12728"/>
    </source>
</evidence>
<keyword evidence="2" id="KW-0238">DNA-binding</keyword>
<feature type="domain" description="Helix-turn-helix" evidence="1">
    <location>
        <begin position="43"/>
        <end position="92"/>
    </location>
</feature>
<evidence type="ECO:0000313" key="3">
    <source>
        <dbReference type="Proteomes" id="UP001055105"/>
    </source>
</evidence>
<accession>A0AA37KT20</accession>
<sequence length="98" mass="11539">MYEDIITRDSSEFKELRRNIVRAIQTVDILIDTHRPSIGKEVYLSSEEVRSIFGLSKRSLQNYRDNRQIPYTSIGGKILYPQSAIYKLLESRYVRALR</sequence>
<evidence type="ECO:0000313" key="2">
    <source>
        <dbReference type="EMBL" id="GKI19597.1"/>
    </source>
</evidence>
<dbReference type="GO" id="GO:0003677">
    <property type="term" value="F:DNA binding"/>
    <property type="evidence" value="ECO:0007669"/>
    <property type="project" value="UniProtKB-KW"/>
</dbReference>
<organism evidence="2 3">
    <name type="scientific">Alistipes finegoldii</name>
    <dbReference type="NCBI Taxonomy" id="214856"/>
    <lineage>
        <taxon>Bacteria</taxon>
        <taxon>Pseudomonadati</taxon>
        <taxon>Bacteroidota</taxon>
        <taxon>Bacteroidia</taxon>
        <taxon>Bacteroidales</taxon>
        <taxon>Rikenellaceae</taxon>
        <taxon>Alistipes</taxon>
    </lineage>
</organism>
<name>A0AA37KT20_9BACT</name>
<gene>
    <name evidence="2" type="ORF">CE91St16_25050</name>
</gene>
<dbReference type="AlphaFoldDB" id="A0AA37KT20"/>
<reference evidence="2" key="1">
    <citation type="submission" date="2022-01" db="EMBL/GenBank/DDBJ databases">
        <title>Novel bile acid biosynthetic pathways are enriched in the microbiome of centenarians.</title>
        <authorList>
            <person name="Sato Y."/>
            <person name="Atarashi K."/>
            <person name="Plichta R.D."/>
            <person name="Arai Y."/>
            <person name="Sasajima S."/>
            <person name="Kearney M.S."/>
            <person name="Suda W."/>
            <person name="Takeshita K."/>
            <person name="Sasaki T."/>
            <person name="Okamoto S."/>
            <person name="Skelly N.A."/>
            <person name="Okamura Y."/>
            <person name="Vlamakis H."/>
            <person name="Li Y."/>
            <person name="Tanoue T."/>
            <person name="Takei H."/>
            <person name="Nittono H."/>
            <person name="Narushima S."/>
            <person name="Irie J."/>
            <person name="Itoh H."/>
            <person name="Moriya K."/>
            <person name="Sugiura Y."/>
            <person name="Suematsu M."/>
            <person name="Moritoki N."/>
            <person name="Shibata S."/>
            <person name="Littman R.D."/>
            <person name="Fischbach A.M."/>
            <person name="Uwamino Y."/>
            <person name="Inoue T."/>
            <person name="Honda A."/>
            <person name="Hattori M."/>
            <person name="Murai T."/>
            <person name="Xavier J.R."/>
            <person name="Hirose N."/>
            <person name="Honda K."/>
        </authorList>
    </citation>
    <scope>NUCLEOTIDE SEQUENCE</scope>
    <source>
        <strain evidence="2">CE91-St16</strain>
    </source>
</reference>
<dbReference type="PANTHER" id="PTHR34585">
    <property type="match status" value="1"/>
</dbReference>
<dbReference type="EMBL" id="BQOL01000002">
    <property type="protein sequence ID" value="GKI19597.1"/>
    <property type="molecule type" value="Genomic_DNA"/>
</dbReference>
<dbReference type="Pfam" id="PF12728">
    <property type="entry name" value="HTH_17"/>
    <property type="match status" value="1"/>
</dbReference>
<dbReference type="PANTHER" id="PTHR34585:SF22">
    <property type="entry name" value="HELIX-TURN-HELIX DOMAIN-CONTAINING PROTEIN"/>
    <property type="match status" value="1"/>
</dbReference>
<protein>
    <submittedName>
        <fullName evidence="2">DNA-binding protein</fullName>
    </submittedName>
</protein>
<dbReference type="SUPFAM" id="SSF46955">
    <property type="entry name" value="Putative DNA-binding domain"/>
    <property type="match status" value="1"/>
</dbReference>
<proteinExistence type="predicted"/>
<dbReference type="Proteomes" id="UP001055105">
    <property type="component" value="Unassembled WGS sequence"/>
</dbReference>
<dbReference type="InterPro" id="IPR009061">
    <property type="entry name" value="DNA-bd_dom_put_sf"/>
</dbReference>
<comment type="caution">
    <text evidence="2">The sequence shown here is derived from an EMBL/GenBank/DDBJ whole genome shotgun (WGS) entry which is preliminary data.</text>
</comment>
<dbReference type="RefSeq" id="WP_244076790.1">
    <property type="nucleotide sequence ID" value="NZ_AP025581.1"/>
</dbReference>
<dbReference type="InterPro" id="IPR041657">
    <property type="entry name" value="HTH_17"/>
</dbReference>